<gene>
    <name evidence="2" type="ORF">PBAH0796_LOCUS30326</name>
</gene>
<protein>
    <submittedName>
        <fullName evidence="2">Uncharacterized protein</fullName>
    </submittedName>
</protein>
<dbReference type="EMBL" id="HBEG01049761">
    <property type="protein sequence ID" value="CAD8386638.1"/>
    <property type="molecule type" value="Transcribed_RNA"/>
</dbReference>
<evidence type="ECO:0000313" key="2">
    <source>
        <dbReference type="EMBL" id="CAD8386638.1"/>
    </source>
</evidence>
<accession>A0A7S0FXA4</accession>
<dbReference type="AlphaFoldDB" id="A0A7S0FXA4"/>
<evidence type="ECO:0000256" key="1">
    <source>
        <dbReference type="SAM" id="MobiDB-lite"/>
    </source>
</evidence>
<name>A0A7S0FXA4_9DINO</name>
<feature type="region of interest" description="Disordered" evidence="1">
    <location>
        <begin position="1"/>
        <end position="35"/>
    </location>
</feature>
<organism evidence="2">
    <name type="scientific">Pyrodinium bahamense</name>
    <dbReference type="NCBI Taxonomy" id="73915"/>
    <lineage>
        <taxon>Eukaryota</taxon>
        <taxon>Sar</taxon>
        <taxon>Alveolata</taxon>
        <taxon>Dinophyceae</taxon>
        <taxon>Gonyaulacales</taxon>
        <taxon>Pyrocystaceae</taxon>
        <taxon>Pyrodinium</taxon>
    </lineage>
</organism>
<proteinExistence type="predicted"/>
<reference evidence="2" key="1">
    <citation type="submission" date="2021-01" db="EMBL/GenBank/DDBJ databases">
        <authorList>
            <person name="Corre E."/>
            <person name="Pelletier E."/>
            <person name="Niang G."/>
            <person name="Scheremetjew M."/>
            <person name="Finn R."/>
            <person name="Kale V."/>
            <person name="Holt S."/>
            <person name="Cochrane G."/>
            <person name="Meng A."/>
            <person name="Brown T."/>
            <person name="Cohen L."/>
        </authorList>
    </citation>
    <scope>NUCLEOTIDE SEQUENCE</scope>
    <source>
        <strain evidence="2">Pbaha01</strain>
    </source>
</reference>
<sequence length="132" mass="13558">MVARLRRAWEPTIGAPAPPPMSGREELQPSLGSGLEPLAQEAVAGSWPVAAAGAPAGAEGASTGAVLLAAEADNDCAKLAEASWPATGCRSEQIDALESGLASIIAENDALELRLSADRSRRSSWPIARGTW</sequence>